<accession>A0A0B1RW43</accession>
<gene>
    <name evidence="1" type="ORF">OESDEN_24987</name>
</gene>
<dbReference type="Gene3D" id="3.15.10.10">
    <property type="entry name" value="Bactericidal permeability-increasing protein, domain 1"/>
    <property type="match status" value="1"/>
</dbReference>
<sequence length="229" mass="25526">MKNIQLGARTKGQIDIGQREDGKWVSAASIGGEISAKTESAELDIKLAWNDFKFVPTVKMSSDFRVEFTDNLRKLNFLKKRVQKMITSKVNSEVPKKIIDMVENKVNPRLQELKQKLISMGFEEYDIEWTVQNNILRVAVKPKSAKGVVSPVTPIENMICVNANILAAMDVLPIREKRAAPRKGIDFSCVDTKFKCEGVSCTVCADVDITPSSGGTGDKFHNCLPNFPF</sequence>
<dbReference type="Proteomes" id="UP000053660">
    <property type="component" value="Unassembled WGS sequence"/>
</dbReference>
<protein>
    <recommendedName>
        <fullName evidence="3">Lipid-binding serum glycoprotein N-terminal domain-containing protein</fullName>
    </recommendedName>
</protein>
<name>A0A0B1RW43_OESDE</name>
<proteinExistence type="predicted"/>
<evidence type="ECO:0000313" key="2">
    <source>
        <dbReference type="Proteomes" id="UP000053660"/>
    </source>
</evidence>
<organism evidence="1 2">
    <name type="scientific">Oesophagostomum dentatum</name>
    <name type="common">Nodular worm</name>
    <dbReference type="NCBI Taxonomy" id="61180"/>
    <lineage>
        <taxon>Eukaryota</taxon>
        <taxon>Metazoa</taxon>
        <taxon>Ecdysozoa</taxon>
        <taxon>Nematoda</taxon>
        <taxon>Chromadorea</taxon>
        <taxon>Rhabditida</taxon>
        <taxon>Rhabditina</taxon>
        <taxon>Rhabditomorpha</taxon>
        <taxon>Strongyloidea</taxon>
        <taxon>Strongylidae</taxon>
        <taxon>Oesophagostomum</taxon>
    </lineage>
</organism>
<dbReference type="OrthoDB" id="5839957at2759"/>
<evidence type="ECO:0000313" key="1">
    <source>
        <dbReference type="EMBL" id="KHJ75397.1"/>
    </source>
</evidence>
<evidence type="ECO:0008006" key="3">
    <source>
        <dbReference type="Google" id="ProtNLM"/>
    </source>
</evidence>
<dbReference type="AlphaFoldDB" id="A0A0B1RW43"/>
<reference evidence="1 2" key="1">
    <citation type="submission" date="2014-03" db="EMBL/GenBank/DDBJ databases">
        <title>Draft genome of the hookworm Oesophagostomum dentatum.</title>
        <authorList>
            <person name="Mitreva M."/>
        </authorList>
    </citation>
    <scope>NUCLEOTIDE SEQUENCE [LARGE SCALE GENOMIC DNA]</scope>
    <source>
        <strain evidence="1 2">OD-Hann</strain>
    </source>
</reference>
<keyword evidence="2" id="KW-1185">Reference proteome</keyword>
<dbReference type="EMBL" id="KN612785">
    <property type="protein sequence ID" value="KHJ75397.1"/>
    <property type="molecule type" value="Genomic_DNA"/>
</dbReference>